<dbReference type="GO" id="GO:0008757">
    <property type="term" value="F:S-adenosylmethionine-dependent methyltransferase activity"/>
    <property type="evidence" value="ECO:0007669"/>
    <property type="project" value="InterPro"/>
</dbReference>
<dbReference type="EMBL" id="BSTX01000001">
    <property type="protein sequence ID" value="GLZ77270.1"/>
    <property type="molecule type" value="Genomic_DNA"/>
</dbReference>
<dbReference type="GO" id="GO:0030497">
    <property type="term" value="P:fatty acid elongation"/>
    <property type="evidence" value="ECO:0007669"/>
    <property type="project" value="TreeGrafter"/>
</dbReference>
<feature type="domain" description="Methyltransferase type 11" evidence="2">
    <location>
        <begin position="98"/>
        <end position="188"/>
    </location>
</feature>
<dbReference type="CDD" id="cd05233">
    <property type="entry name" value="SDR_c"/>
    <property type="match status" value="1"/>
</dbReference>
<dbReference type="Gene3D" id="3.40.50.720">
    <property type="entry name" value="NAD(P)-binding Rossmann-like Domain"/>
    <property type="match status" value="1"/>
</dbReference>
<sequence length="533" mass="54792">MTVSGNRAFLLGLAGVALLRAQAGDPGGHPAAGIAEIGAIPAADPAEFGPPAALKSIDTVTGYRDWAAAYDTGTNPLIAVEEPVIASFVDGLPPGRALDAACGTGRIARRLADLGHEVIGVDSSPDMLAPARVKVPEGVFLLGELLALPLPDASVDLVTCCLALTHQPELIPVLREFVRVLKPGGHLVTSDVHVLSLYLGGVAGARDAGGEYGLMPASRWFASDYLAAAKAAGLSFLDHAEPRWGDSPDHGGPPARKWCPGSARAAYAATPAVSAWRFRRDRARFRSKFRPESRGVDMPRTILVTGAGTGIGRAIAAAFAAEGDEVHITGRREAVVKEAADAIGAVPHVCDHTDPAALDALGERLPGHLDVLVNNAGGLAGEDGEGLAGLAAAWRAMLDANLLTAVLTTELLGPRLREGGAVVHIGSIAADKGAGGYGAAKAALGSWNIGLARELGPRGITSNVVAPGYIGETEFFGGGMTQQRHDTLIGLTFMGRPGAPGDIAGTVRFLASEGARYLTGQVLNVNGGAWITR</sequence>
<name>A0A9W6WA46_9ACTN</name>
<reference evidence="3" key="1">
    <citation type="submission" date="2023-03" db="EMBL/GenBank/DDBJ databases">
        <title>Actinorhabdospora filicis NBRC 111898.</title>
        <authorList>
            <person name="Ichikawa N."/>
            <person name="Sato H."/>
            <person name="Tonouchi N."/>
        </authorList>
    </citation>
    <scope>NUCLEOTIDE SEQUENCE</scope>
    <source>
        <strain evidence="3">NBRC 111898</strain>
    </source>
</reference>
<protein>
    <recommendedName>
        <fullName evidence="2">Methyltransferase type 11 domain-containing protein</fullName>
    </recommendedName>
</protein>
<dbReference type="PANTHER" id="PTHR42760">
    <property type="entry name" value="SHORT-CHAIN DEHYDROGENASES/REDUCTASES FAMILY MEMBER"/>
    <property type="match status" value="1"/>
</dbReference>
<dbReference type="Pfam" id="PF13561">
    <property type="entry name" value="adh_short_C2"/>
    <property type="match status" value="1"/>
</dbReference>
<dbReference type="Gene3D" id="3.40.50.150">
    <property type="entry name" value="Vaccinia Virus protein VP39"/>
    <property type="match status" value="1"/>
</dbReference>
<dbReference type="InterPro" id="IPR013216">
    <property type="entry name" value="Methyltransf_11"/>
</dbReference>
<accession>A0A9W6WA46</accession>
<dbReference type="CDD" id="cd02440">
    <property type="entry name" value="AdoMet_MTases"/>
    <property type="match status" value="1"/>
</dbReference>
<dbReference type="Pfam" id="PF08241">
    <property type="entry name" value="Methyltransf_11"/>
    <property type="match status" value="1"/>
</dbReference>
<dbReference type="Proteomes" id="UP001165079">
    <property type="component" value="Unassembled WGS sequence"/>
</dbReference>
<dbReference type="SUPFAM" id="SSF53335">
    <property type="entry name" value="S-adenosyl-L-methionine-dependent methyltransferases"/>
    <property type="match status" value="1"/>
</dbReference>
<keyword evidence="4" id="KW-1185">Reference proteome</keyword>
<dbReference type="RefSeq" id="WP_285662399.1">
    <property type="nucleotide sequence ID" value="NZ_BSTX01000001.1"/>
</dbReference>
<dbReference type="GO" id="GO:0016616">
    <property type="term" value="F:oxidoreductase activity, acting on the CH-OH group of donors, NAD or NADP as acceptor"/>
    <property type="evidence" value="ECO:0007669"/>
    <property type="project" value="TreeGrafter"/>
</dbReference>
<evidence type="ECO:0000259" key="2">
    <source>
        <dbReference type="Pfam" id="PF08241"/>
    </source>
</evidence>
<comment type="similarity">
    <text evidence="1">Belongs to the short-chain dehydrogenases/reductases (SDR) family.</text>
</comment>
<evidence type="ECO:0000256" key="1">
    <source>
        <dbReference type="ARBA" id="ARBA00006484"/>
    </source>
</evidence>
<evidence type="ECO:0000313" key="3">
    <source>
        <dbReference type="EMBL" id="GLZ77270.1"/>
    </source>
</evidence>
<dbReference type="AlphaFoldDB" id="A0A9W6WA46"/>
<dbReference type="InterPro" id="IPR036291">
    <property type="entry name" value="NAD(P)-bd_dom_sf"/>
</dbReference>
<dbReference type="PANTHER" id="PTHR42760:SF40">
    <property type="entry name" value="3-OXOACYL-[ACYL-CARRIER-PROTEIN] REDUCTASE, CHLOROPLASTIC"/>
    <property type="match status" value="1"/>
</dbReference>
<comment type="caution">
    <text evidence="3">The sequence shown here is derived from an EMBL/GenBank/DDBJ whole genome shotgun (WGS) entry which is preliminary data.</text>
</comment>
<dbReference type="InterPro" id="IPR029063">
    <property type="entry name" value="SAM-dependent_MTases_sf"/>
</dbReference>
<evidence type="ECO:0000313" key="4">
    <source>
        <dbReference type="Proteomes" id="UP001165079"/>
    </source>
</evidence>
<dbReference type="SUPFAM" id="SSF51735">
    <property type="entry name" value="NAD(P)-binding Rossmann-fold domains"/>
    <property type="match status" value="1"/>
</dbReference>
<dbReference type="PRINTS" id="PR00080">
    <property type="entry name" value="SDRFAMILY"/>
</dbReference>
<dbReference type="InterPro" id="IPR002347">
    <property type="entry name" value="SDR_fam"/>
</dbReference>
<organism evidence="3 4">
    <name type="scientific">Actinorhabdospora filicis</name>
    <dbReference type="NCBI Taxonomy" id="1785913"/>
    <lineage>
        <taxon>Bacteria</taxon>
        <taxon>Bacillati</taxon>
        <taxon>Actinomycetota</taxon>
        <taxon>Actinomycetes</taxon>
        <taxon>Micromonosporales</taxon>
        <taxon>Micromonosporaceae</taxon>
        <taxon>Actinorhabdospora</taxon>
    </lineage>
</organism>
<gene>
    <name evidence="3" type="ORF">Afil01_20770</name>
</gene>
<dbReference type="PRINTS" id="PR00081">
    <property type="entry name" value="GDHRDH"/>
</dbReference>
<proteinExistence type="inferred from homology"/>